<evidence type="ECO:0000313" key="8">
    <source>
        <dbReference type="Proteomes" id="UP000306102"/>
    </source>
</evidence>
<evidence type="ECO:0000256" key="2">
    <source>
        <dbReference type="ARBA" id="ARBA00022448"/>
    </source>
</evidence>
<dbReference type="InterPro" id="IPR011989">
    <property type="entry name" value="ARM-like"/>
</dbReference>
<feature type="chain" id="PRO_5020213613" description="Clathrin/coatomer adaptor adaptin-like N-terminal domain-containing protein" evidence="5">
    <location>
        <begin position="30"/>
        <end position="203"/>
    </location>
</feature>
<evidence type="ECO:0000256" key="3">
    <source>
        <dbReference type="ARBA" id="ARBA00022927"/>
    </source>
</evidence>
<sequence>MARLRPQVATTTTVLILFLVAKVISSGEATTIVLRPPHGGSNRHTIFLPLFLSPPPSSSSGNSSPSKCTKAEVKSLKDVANSSYAPKYDISGITDPFLHIRLLRFLRILGHRDADASDCMNDILAQRMYLVHRTKSDGTSDIVVFFFQDSNGSIRKRALELVYLFVNESNVKSLKKVLIEYLEVSDQDFKGDLTAKICSIVEK</sequence>
<dbReference type="Pfam" id="PF01602">
    <property type="entry name" value="Adaptin_N"/>
    <property type="match status" value="1"/>
</dbReference>
<protein>
    <recommendedName>
        <fullName evidence="6">Clathrin/coatomer adaptor adaptin-like N-terminal domain-containing protein</fullName>
    </recommendedName>
</protein>
<keyword evidence="8" id="KW-1185">Reference proteome</keyword>
<dbReference type="EMBL" id="SDRB02003066">
    <property type="protein sequence ID" value="THG18440.1"/>
    <property type="molecule type" value="Genomic_DNA"/>
</dbReference>
<dbReference type="Proteomes" id="UP000306102">
    <property type="component" value="Unassembled WGS sequence"/>
</dbReference>
<dbReference type="SUPFAM" id="SSF48371">
    <property type="entry name" value="ARM repeat"/>
    <property type="match status" value="1"/>
</dbReference>
<proteinExistence type="predicted"/>
<dbReference type="InterPro" id="IPR016024">
    <property type="entry name" value="ARM-type_fold"/>
</dbReference>
<comment type="caution">
    <text evidence="7">The sequence shown here is derived from an EMBL/GenBank/DDBJ whole genome shotgun (WGS) entry which is preliminary data.</text>
</comment>
<dbReference type="GO" id="GO:0016192">
    <property type="term" value="P:vesicle-mediated transport"/>
    <property type="evidence" value="ECO:0007669"/>
    <property type="project" value="InterPro"/>
</dbReference>
<feature type="signal peptide" evidence="5">
    <location>
        <begin position="1"/>
        <end position="29"/>
    </location>
</feature>
<dbReference type="Gene3D" id="1.25.10.10">
    <property type="entry name" value="Leucine-rich Repeat Variant"/>
    <property type="match status" value="2"/>
</dbReference>
<evidence type="ECO:0000256" key="4">
    <source>
        <dbReference type="ARBA" id="ARBA00023136"/>
    </source>
</evidence>
<dbReference type="InterPro" id="IPR050840">
    <property type="entry name" value="Adaptor_Complx_Large_Subunit"/>
</dbReference>
<dbReference type="GO" id="GO:0006886">
    <property type="term" value="P:intracellular protein transport"/>
    <property type="evidence" value="ECO:0007669"/>
    <property type="project" value="InterPro"/>
</dbReference>
<keyword evidence="3" id="KW-0653">Protein transport</keyword>
<evidence type="ECO:0000313" key="7">
    <source>
        <dbReference type="EMBL" id="THG18440.1"/>
    </source>
</evidence>
<keyword evidence="4" id="KW-0472">Membrane</keyword>
<dbReference type="GO" id="GO:0030117">
    <property type="term" value="C:membrane coat"/>
    <property type="evidence" value="ECO:0007669"/>
    <property type="project" value="InterPro"/>
</dbReference>
<dbReference type="InterPro" id="IPR002553">
    <property type="entry name" value="Clathrin/coatomer_adapt-like_N"/>
</dbReference>
<keyword evidence="2" id="KW-0813">Transport</keyword>
<dbReference type="STRING" id="542762.A0A4S4ENZ4"/>
<evidence type="ECO:0000259" key="6">
    <source>
        <dbReference type="Pfam" id="PF01602"/>
    </source>
</evidence>
<dbReference type="AlphaFoldDB" id="A0A4S4ENZ4"/>
<organism evidence="7 8">
    <name type="scientific">Camellia sinensis var. sinensis</name>
    <name type="common">China tea</name>
    <dbReference type="NCBI Taxonomy" id="542762"/>
    <lineage>
        <taxon>Eukaryota</taxon>
        <taxon>Viridiplantae</taxon>
        <taxon>Streptophyta</taxon>
        <taxon>Embryophyta</taxon>
        <taxon>Tracheophyta</taxon>
        <taxon>Spermatophyta</taxon>
        <taxon>Magnoliopsida</taxon>
        <taxon>eudicotyledons</taxon>
        <taxon>Gunneridae</taxon>
        <taxon>Pentapetalae</taxon>
        <taxon>asterids</taxon>
        <taxon>Ericales</taxon>
        <taxon>Theaceae</taxon>
        <taxon>Camellia</taxon>
    </lineage>
</organism>
<keyword evidence="5" id="KW-0732">Signal</keyword>
<evidence type="ECO:0000256" key="5">
    <source>
        <dbReference type="SAM" id="SignalP"/>
    </source>
</evidence>
<gene>
    <name evidence="7" type="ORF">TEA_023784</name>
</gene>
<dbReference type="PANTHER" id="PTHR22780">
    <property type="entry name" value="ADAPTIN, ALPHA/GAMMA/EPSILON"/>
    <property type="match status" value="1"/>
</dbReference>
<name>A0A4S4ENZ4_CAMSN</name>
<reference evidence="7 8" key="1">
    <citation type="journal article" date="2018" name="Proc. Natl. Acad. Sci. U.S.A.">
        <title>Draft genome sequence of Camellia sinensis var. sinensis provides insights into the evolution of the tea genome and tea quality.</title>
        <authorList>
            <person name="Wei C."/>
            <person name="Yang H."/>
            <person name="Wang S."/>
            <person name="Zhao J."/>
            <person name="Liu C."/>
            <person name="Gao L."/>
            <person name="Xia E."/>
            <person name="Lu Y."/>
            <person name="Tai Y."/>
            <person name="She G."/>
            <person name="Sun J."/>
            <person name="Cao H."/>
            <person name="Tong W."/>
            <person name="Gao Q."/>
            <person name="Li Y."/>
            <person name="Deng W."/>
            <person name="Jiang X."/>
            <person name="Wang W."/>
            <person name="Chen Q."/>
            <person name="Zhang S."/>
            <person name="Li H."/>
            <person name="Wu J."/>
            <person name="Wang P."/>
            <person name="Li P."/>
            <person name="Shi C."/>
            <person name="Zheng F."/>
            <person name="Jian J."/>
            <person name="Huang B."/>
            <person name="Shan D."/>
            <person name="Shi M."/>
            <person name="Fang C."/>
            <person name="Yue Y."/>
            <person name="Li F."/>
            <person name="Li D."/>
            <person name="Wei S."/>
            <person name="Han B."/>
            <person name="Jiang C."/>
            <person name="Yin Y."/>
            <person name="Xia T."/>
            <person name="Zhang Z."/>
            <person name="Bennetzen J.L."/>
            <person name="Zhao S."/>
            <person name="Wan X."/>
        </authorList>
    </citation>
    <scope>NUCLEOTIDE SEQUENCE [LARGE SCALE GENOMIC DNA]</scope>
    <source>
        <strain evidence="8">cv. Shuchazao</strain>
        <tissue evidence="7">Leaf</tissue>
    </source>
</reference>
<feature type="domain" description="Clathrin/coatomer adaptor adaptin-like N-terminal" evidence="6">
    <location>
        <begin position="140"/>
        <end position="203"/>
    </location>
</feature>
<accession>A0A4S4ENZ4</accession>
<comment type="subcellular location">
    <subcellularLocation>
        <location evidence="1">Endomembrane system</location>
    </subcellularLocation>
</comment>
<dbReference type="GO" id="GO:0012505">
    <property type="term" value="C:endomembrane system"/>
    <property type="evidence" value="ECO:0007669"/>
    <property type="project" value="UniProtKB-SubCell"/>
</dbReference>
<evidence type="ECO:0000256" key="1">
    <source>
        <dbReference type="ARBA" id="ARBA00004308"/>
    </source>
</evidence>